<gene>
    <name evidence="1" type="ORF">PHAMO_290123</name>
</gene>
<name>H8FTX8_MAGML</name>
<dbReference type="STRING" id="1150626.PHAMO_290123"/>
<proteinExistence type="predicted"/>
<dbReference type="RefSeq" id="WP_002729260.1">
    <property type="nucleotide sequence ID" value="NZ_CAHP01000022.1"/>
</dbReference>
<reference evidence="1 2" key="1">
    <citation type="journal article" date="2012" name="J. Bacteriol.">
        <title>Draft Genome Sequence of the Purple Photosynthetic Bacterium Phaeospirillum molischianum DSM120, a Particularly Versatile Bacterium.</title>
        <authorList>
            <person name="Duquesne K."/>
            <person name="Prima V."/>
            <person name="Ji B."/>
            <person name="Rouy Z."/>
            <person name="Medigue C."/>
            <person name="Talla E."/>
            <person name="Sturgis J.N."/>
        </authorList>
    </citation>
    <scope>NUCLEOTIDE SEQUENCE [LARGE SCALE GENOMIC DNA]</scope>
    <source>
        <strain evidence="2">DSM120</strain>
    </source>
</reference>
<keyword evidence="2" id="KW-1185">Reference proteome</keyword>
<evidence type="ECO:0000313" key="1">
    <source>
        <dbReference type="EMBL" id="CCG41835.1"/>
    </source>
</evidence>
<dbReference type="AlphaFoldDB" id="H8FTX8"/>
<sequence length="88" mass="9640">MSATNAPSKGTERTIPHSDILAIEDILHDLFGVSDIINGLAVAAESDVAPDPRALRFIGWNVRSMVGELADRCDIDLDRTYDERRTTA</sequence>
<dbReference type="EMBL" id="CAHP01000022">
    <property type="protein sequence ID" value="CCG41835.1"/>
    <property type="molecule type" value="Genomic_DNA"/>
</dbReference>
<evidence type="ECO:0000313" key="2">
    <source>
        <dbReference type="Proteomes" id="UP000004169"/>
    </source>
</evidence>
<protein>
    <submittedName>
        <fullName evidence="1">Uncharacterized protein</fullName>
    </submittedName>
</protein>
<accession>H8FTX8</accession>
<organism evidence="1 2">
    <name type="scientific">Magnetospirillum molischianum DSM 120</name>
    <dbReference type="NCBI Taxonomy" id="1150626"/>
    <lineage>
        <taxon>Bacteria</taxon>
        <taxon>Pseudomonadati</taxon>
        <taxon>Pseudomonadota</taxon>
        <taxon>Alphaproteobacteria</taxon>
        <taxon>Rhodospirillales</taxon>
        <taxon>Rhodospirillaceae</taxon>
        <taxon>Magnetospirillum</taxon>
    </lineage>
</organism>
<comment type="caution">
    <text evidence="1">The sequence shown here is derived from an EMBL/GenBank/DDBJ whole genome shotgun (WGS) entry which is preliminary data.</text>
</comment>
<dbReference type="Proteomes" id="UP000004169">
    <property type="component" value="Unassembled WGS sequence"/>
</dbReference>